<dbReference type="Gene3D" id="3.90.1150.10">
    <property type="entry name" value="Aspartate Aminotransferase, domain 1"/>
    <property type="match status" value="1"/>
</dbReference>
<keyword evidence="2 5" id="KW-0032">Aminotransferase</keyword>
<accession>A0A839IPF3</accession>
<dbReference type="InterPro" id="IPR050103">
    <property type="entry name" value="Class-III_PLP-dep_AT"/>
</dbReference>
<keyword evidence="3 5" id="KW-0808">Transferase</keyword>
<dbReference type="Proteomes" id="UP000565262">
    <property type="component" value="Unassembled WGS sequence"/>
</dbReference>
<dbReference type="Pfam" id="PF00202">
    <property type="entry name" value="Aminotran_3"/>
    <property type="match status" value="1"/>
</dbReference>
<evidence type="ECO:0000313" key="5">
    <source>
        <dbReference type="EMBL" id="MBB1486392.1"/>
    </source>
</evidence>
<gene>
    <name evidence="5" type="ORF">H4O21_07200</name>
</gene>
<comment type="cofactor">
    <cofactor evidence="1">
        <name>pyridoxal 5'-phosphate</name>
        <dbReference type="ChEBI" id="CHEBI:597326"/>
    </cofactor>
</comment>
<dbReference type="GO" id="GO:0042802">
    <property type="term" value="F:identical protein binding"/>
    <property type="evidence" value="ECO:0007669"/>
    <property type="project" value="TreeGrafter"/>
</dbReference>
<dbReference type="Gene3D" id="3.40.640.10">
    <property type="entry name" value="Type I PLP-dependent aspartate aminotransferase-like (Major domain)"/>
    <property type="match status" value="1"/>
</dbReference>
<dbReference type="InterPro" id="IPR015422">
    <property type="entry name" value="PyrdxlP-dep_Trfase_small"/>
</dbReference>
<dbReference type="EMBL" id="JACJFM010000006">
    <property type="protein sequence ID" value="MBB1486392.1"/>
    <property type="molecule type" value="Genomic_DNA"/>
</dbReference>
<dbReference type="GO" id="GO:0008483">
    <property type="term" value="F:transaminase activity"/>
    <property type="evidence" value="ECO:0007669"/>
    <property type="project" value="UniProtKB-KW"/>
</dbReference>
<evidence type="ECO:0000256" key="4">
    <source>
        <dbReference type="ARBA" id="ARBA00022898"/>
    </source>
</evidence>
<comment type="caution">
    <text evidence="5">The sequence shown here is derived from an EMBL/GenBank/DDBJ whole genome shotgun (WGS) entry which is preliminary data.</text>
</comment>
<sequence length="159" mass="16880">MTLGKGLGGGVPVSALLSQDAISCFDYGDQGGTYNGNPLMCAVASAVLEQVLQPEFMSQVQQAGRYLKQQLEVLSRQFNLGRVRGKGLLLALDTGALHAPDLVSQALKHGLLLNAPTDNALRFMPALNIDQASIDQMILLLTDILKTTTTSGVNKEING</sequence>
<evidence type="ECO:0000256" key="2">
    <source>
        <dbReference type="ARBA" id="ARBA00022576"/>
    </source>
</evidence>
<protein>
    <submittedName>
        <fullName evidence="5">Aminotransferase class III-fold pyridoxal phosphate-dependent enzyme</fullName>
    </submittedName>
</protein>
<evidence type="ECO:0000256" key="3">
    <source>
        <dbReference type="ARBA" id="ARBA00022679"/>
    </source>
</evidence>
<dbReference type="GO" id="GO:0030170">
    <property type="term" value="F:pyridoxal phosphate binding"/>
    <property type="evidence" value="ECO:0007669"/>
    <property type="project" value="InterPro"/>
</dbReference>
<dbReference type="InterPro" id="IPR005814">
    <property type="entry name" value="Aminotrans_3"/>
</dbReference>
<dbReference type="InterPro" id="IPR015421">
    <property type="entry name" value="PyrdxlP-dep_Trfase_major"/>
</dbReference>
<proteinExistence type="predicted"/>
<name>A0A839IPF3_9GAMM</name>
<evidence type="ECO:0000256" key="1">
    <source>
        <dbReference type="ARBA" id="ARBA00001933"/>
    </source>
</evidence>
<evidence type="ECO:0000313" key="6">
    <source>
        <dbReference type="Proteomes" id="UP000565262"/>
    </source>
</evidence>
<keyword evidence="4" id="KW-0663">Pyridoxal phosphate</keyword>
<dbReference type="InterPro" id="IPR015424">
    <property type="entry name" value="PyrdxlP-dep_Trfase"/>
</dbReference>
<dbReference type="SUPFAM" id="SSF53383">
    <property type="entry name" value="PLP-dependent transferases"/>
    <property type="match status" value="1"/>
</dbReference>
<dbReference type="PANTHER" id="PTHR11986">
    <property type="entry name" value="AMINOTRANSFERASE CLASS III"/>
    <property type="match status" value="1"/>
</dbReference>
<dbReference type="PANTHER" id="PTHR11986:SF79">
    <property type="entry name" value="ACETYLORNITHINE AMINOTRANSFERASE, MITOCHONDRIAL"/>
    <property type="match status" value="1"/>
</dbReference>
<keyword evidence="6" id="KW-1185">Reference proteome</keyword>
<dbReference type="AlphaFoldDB" id="A0A839IPF3"/>
<organism evidence="5 6">
    <name type="scientific">Oceanospirillum sediminis</name>
    <dbReference type="NCBI Taxonomy" id="2760088"/>
    <lineage>
        <taxon>Bacteria</taxon>
        <taxon>Pseudomonadati</taxon>
        <taxon>Pseudomonadota</taxon>
        <taxon>Gammaproteobacteria</taxon>
        <taxon>Oceanospirillales</taxon>
        <taxon>Oceanospirillaceae</taxon>
        <taxon>Oceanospirillum</taxon>
    </lineage>
</organism>
<reference evidence="5 6" key="1">
    <citation type="submission" date="2020-08" db="EMBL/GenBank/DDBJ databases">
        <title>Oceanospirillum sp. nov. isolated from marine sediment.</title>
        <authorList>
            <person name="Ji X."/>
        </authorList>
    </citation>
    <scope>NUCLEOTIDE SEQUENCE [LARGE SCALE GENOMIC DNA]</scope>
    <source>
        <strain evidence="5 6">D5</strain>
    </source>
</reference>